<evidence type="ECO:0000256" key="3">
    <source>
        <dbReference type="ARBA" id="ARBA00022448"/>
    </source>
</evidence>
<keyword evidence="7 8" id="KW-0472">Membrane</keyword>
<keyword evidence="6 8" id="KW-1133">Transmembrane helix</keyword>
<dbReference type="SUPFAM" id="SSF143865">
    <property type="entry name" value="CorA soluble domain-like"/>
    <property type="match status" value="1"/>
</dbReference>
<protein>
    <submittedName>
        <fullName evidence="9">CorA family divalent cation transporter</fullName>
    </submittedName>
</protein>
<evidence type="ECO:0000256" key="2">
    <source>
        <dbReference type="ARBA" id="ARBA00009765"/>
    </source>
</evidence>
<dbReference type="PANTHER" id="PTHR46494:SF1">
    <property type="entry name" value="CORA FAMILY METAL ION TRANSPORTER (EUROFUNG)"/>
    <property type="match status" value="1"/>
</dbReference>
<sequence>MAGLRNDIDEIETQVFLGDPGVSRRIYQLSREVIEFQRAARPLLDLRDVADHATAVAAILFAPNLIGTVYGMNFRHMPELEWAAGYPMSLGLMAVVCGALYVAFKRRGWL</sequence>
<dbReference type="SUPFAM" id="SSF144083">
    <property type="entry name" value="Magnesium transport protein CorA, transmembrane region"/>
    <property type="match status" value="1"/>
</dbReference>
<evidence type="ECO:0000256" key="4">
    <source>
        <dbReference type="ARBA" id="ARBA00022475"/>
    </source>
</evidence>
<dbReference type="InterPro" id="IPR002523">
    <property type="entry name" value="MgTranspt_CorA/ZnTranspt_ZntB"/>
</dbReference>
<keyword evidence="5 8" id="KW-0812">Transmembrane</keyword>
<dbReference type="RefSeq" id="WP_308717656.1">
    <property type="nucleotide sequence ID" value="NZ_JAVHUY010000056.1"/>
</dbReference>
<dbReference type="PANTHER" id="PTHR46494">
    <property type="entry name" value="CORA FAMILY METAL ION TRANSPORTER (EUROFUNG)"/>
    <property type="match status" value="1"/>
</dbReference>
<accession>A0ABU0ZTP1</accession>
<feature type="transmembrane region" description="Helical" evidence="8">
    <location>
        <begin position="53"/>
        <end position="72"/>
    </location>
</feature>
<comment type="subcellular location">
    <subcellularLocation>
        <location evidence="1">Cell membrane</location>
        <topology evidence="1">Multi-pass membrane protein</topology>
    </subcellularLocation>
</comment>
<dbReference type="EMBL" id="JAVHUY010000056">
    <property type="protein sequence ID" value="MDQ7910408.1"/>
    <property type="molecule type" value="Genomic_DNA"/>
</dbReference>
<keyword evidence="4" id="KW-1003">Cell membrane</keyword>
<evidence type="ECO:0000256" key="7">
    <source>
        <dbReference type="ARBA" id="ARBA00023136"/>
    </source>
</evidence>
<evidence type="ECO:0000256" key="6">
    <source>
        <dbReference type="ARBA" id="ARBA00022989"/>
    </source>
</evidence>
<comment type="caution">
    <text evidence="9">The sequence shown here is derived from an EMBL/GenBank/DDBJ whole genome shotgun (WGS) entry which is preliminary data.</text>
</comment>
<name>A0ABU0ZTP1_9ACTN</name>
<evidence type="ECO:0000256" key="5">
    <source>
        <dbReference type="ARBA" id="ARBA00022692"/>
    </source>
</evidence>
<evidence type="ECO:0000313" key="9">
    <source>
        <dbReference type="EMBL" id="MDQ7910408.1"/>
    </source>
</evidence>
<keyword evidence="10" id="KW-1185">Reference proteome</keyword>
<reference evidence="9 10" key="1">
    <citation type="submission" date="2023-08" db="EMBL/GenBank/DDBJ databases">
        <title>Phytohabitans sansha sp. nov., isolated from marine sediment.</title>
        <authorList>
            <person name="Zhao Y."/>
            <person name="Yi K."/>
        </authorList>
    </citation>
    <scope>NUCLEOTIDE SEQUENCE [LARGE SCALE GENOMIC DNA]</scope>
    <source>
        <strain evidence="9 10">ZYX-F-186</strain>
    </source>
</reference>
<proteinExistence type="inferred from homology"/>
<evidence type="ECO:0000256" key="1">
    <source>
        <dbReference type="ARBA" id="ARBA00004651"/>
    </source>
</evidence>
<organism evidence="9 10">
    <name type="scientific">Phytohabitans maris</name>
    <dbReference type="NCBI Taxonomy" id="3071409"/>
    <lineage>
        <taxon>Bacteria</taxon>
        <taxon>Bacillati</taxon>
        <taxon>Actinomycetota</taxon>
        <taxon>Actinomycetes</taxon>
        <taxon>Micromonosporales</taxon>
        <taxon>Micromonosporaceae</taxon>
    </lineage>
</organism>
<dbReference type="Gene3D" id="1.20.58.340">
    <property type="entry name" value="Magnesium transport protein CorA, transmembrane region"/>
    <property type="match status" value="2"/>
</dbReference>
<dbReference type="InterPro" id="IPR045861">
    <property type="entry name" value="CorA_cytoplasmic_dom"/>
</dbReference>
<feature type="transmembrane region" description="Helical" evidence="8">
    <location>
        <begin position="84"/>
        <end position="104"/>
    </location>
</feature>
<keyword evidence="3" id="KW-0813">Transport</keyword>
<gene>
    <name evidence="9" type="ORF">RB614_38530</name>
</gene>
<dbReference type="InterPro" id="IPR045863">
    <property type="entry name" value="CorA_TM1_TM2"/>
</dbReference>
<evidence type="ECO:0000313" key="10">
    <source>
        <dbReference type="Proteomes" id="UP001230908"/>
    </source>
</evidence>
<dbReference type="Proteomes" id="UP001230908">
    <property type="component" value="Unassembled WGS sequence"/>
</dbReference>
<evidence type="ECO:0000256" key="8">
    <source>
        <dbReference type="SAM" id="Phobius"/>
    </source>
</evidence>
<comment type="similarity">
    <text evidence="2">Belongs to the CorA metal ion transporter (MIT) (TC 1.A.35) family.</text>
</comment>
<dbReference type="Pfam" id="PF01544">
    <property type="entry name" value="CorA"/>
    <property type="match status" value="1"/>
</dbReference>